<dbReference type="GO" id="GO:0005634">
    <property type="term" value="C:nucleus"/>
    <property type="evidence" value="ECO:0007669"/>
    <property type="project" value="UniProtKB-SubCell"/>
</dbReference>
<dbReference type="GO" id="GO:0061133">
    <property type="term" value="F:endopeptidase activator activity"/>
    <property type="evidence" value="ECO:0007669"/>
    <property type="project" value="TreeGrafter"/>
</dbReference>
<feature type="domain" description="Pru" evidence="7">
    <location>
        <begin position="1"/>
        <end position="128"/>
    </location>
</feature>
<protein>
    <recommendedName>
        <fullName evidence="7">Pru domain-containing protein</fullName>
    </recommendedName>
</protein>
<name>A0A9P8Q4R2_WICPI</name>
<reference evidence="8" key="1">
    <citation type="journal article" date="2021" name="Open Biol.">
        <title>Shared evolutionary footprints suggest mitochondrial oxidative damage underlies multiple complex I losses in fungi.</title>
        <authorList>
            <person name="Schikora-Tamarit M.A."/>
            <person name="Marcet-Houben M."/>
            <person name="Nosek J."/>
            <person name="Gabaldon T."/>
        </authorList>
    </citation>
    <scope>NUCLEOTIDE SEQUENCE</scope>
    <source>
        <strain evidence="8">CBS2887</strain>
    </source>
</reference>
<dbReference type="GO" id="GO:0005737">
    <property type="term" value="C:cytoplasm"/>
    <property type="evidence" value="ECO:0007669"/>
    <property type="project" value="UniProtKB-SubCell"/>
</dbReference>
<feature type="region of interest" description="Disordered" evidence="6">
    <location>
        <begin position="127"/>
        <end position="152"/>
    </location>
</feature>
<evidence type="ECO:0000259" key="7">
    <source>
        <dbReference type="PROSITE" id="PS51917"/>
    </source>
</evidence>
<keyword evidence="5" id="KW-0539">Nucleus</keyword>
<dbReference type="Proteomes" id="UP000774326">
    <property type="component" value="Unassembled WGS sequence"/>
</dbReference>
<dbReference type="InterPro" id="IPR006773">
    <property type="entry name" value="Rpn13/ADRM1"/>
</dbReference>
<reference evidence="8" key="2">
    <citation type="submission" date="2021-01" db="EMBL/GenBank/DDBJ databases">
        <authorList>
            <person name="Schikora-Tamarit M.A."/>
        </authorList>
    </citation>
    <scope>NUCLEOTIDE SEQUENCE</scope>
    <source>
        <strain evidence="8">CBS2887</strain>
    </source>
</reference>
<evidence type="ECO:0000256" key="3">
    <source>
        <dbReference type="ARBA" id="ARBA00022490"/>
    </source>
</evidence>
<accession>A0A9P8Q4R2</accession>
<dbReference type="GO" id="GO:0008541">
    <property type="term" value="C:proteasome regulatory particle, lid subcomplex"/>
    <property type="evidence" value="ECO:0007669"/>
    <property type="project" value="TreeGrafter"/>
</dbReference>
<evidence type="ECO:0000256" key="2">
    <source>
        <dbReference type="ARBA" id="ARBA00004496"/>
    </source>
</evidence>
<proteinExistence type="predicted"/>
<keyword evidence="9" id="KW-1185">Reference proteome</keyword>
<keyword evidence="3" id="KW-0963">Cytoplasm</keyword>
<evidence type="ECO:0000313" key="8">
    <source>
        <dbReference type="EMBL" id="KAH3683115.1"/>
    </source>
</evidence>
<comment type="caution">
    <text evidence="8">The sequence shown here is derived from an EMBL/GenBank/DDBJ whole genome shotgun (WGS) entry which is preliminary data.</text>
</comment>
<dbReference type="InterPro" id="IPR044868">
    <property type="entry name" value="Rpn13/ADRM1_Pru"/>
</dbReference>
<organism evidence="8 9">
    <name type="scientific">Wickerhamomyces pijperi</name>
    <name type="common">Yeast</name>
    <name type="synonym">Pichia pijperi</name>
    <dbReference type="NCBI Taxonomy" id="599730"/>
    <lineage>
        <taxon>Eukaryota</taxon>
        <taxon>Fungi</taxon>
        <taxon>Dikarya</taxon>
        <taxon>Ascomycota</taxon>
        <taxon>Saccharomycotina</taxon>
        <taxon>Saccharomycetes</taxon>
        <taxon>Phaffomycetales</taxon>
        <taxon>Wickerhamomycetaceae</taxon>
        <taxon>Wickerhamomyces</taxon>
    </lineage>
</organism>
<keyword evidence="4" id="KW-0647">Proteasome</keyword>
<evidence type="ECO:0000313" key="9">
    <source>
        <dbReference type="Proteomes" id="UP000774326"/>
    </source>
</evidence>
<dbReference type="OrthoDB" id="340431at2759"/>
<feature type="compositionally biased region" description="Acidic residues" evidence="6">
    <location>
        <begin position="127"/>
        <end position="141"/>
    </location>
</feature>
<dbReference type="PANTHER" id="PTHR12225">
    <property type="entry name" value="ADHESION REGULATING MOLECULE 1 110 KDA CELL MEMBRANE GLYCOPROTEIN"/>
    <property type="match status" value="1"/>
</dbReference>
<gene>
    <name evidence="8" type="ORF">WICPIJ_005914</name>
</gene>
<evidence type="ECO:0000256" key="4">
    <source>
        <dbReference type="ARBA" id="ARBA00022942"/>
    </source>
</evidence>
<comment type="subcellular location">
    <subcellularLocation>
        <location evidence="2">Cytoplasm</location>
    </subcellularLocation>
    <subcellularLocation>
        <location evidence="1">Nucleus</location>
    </subcellularLocation>
</comment>
<evidence type="ECO:0000256" key="1">
    <source>
        <dbReference type="ARBA" id="ARBA00004123"/>
    </source>
</evidence>
<dbReference type="GO" id="GO:0070628">
    <property type="term" value="F:proteasome binding"/>
    <property type="evidence" value="ECO:0007669"/>
    <property type="project" value="TreeGrafter"/>
</dbReference>
<dbReference type="Pfam" id="PF04683">
    <property type="entry name" value="Rpn13_ADRM1_Pru"/>
    <property type="match status" value="1"/>
</dbReference>
<evidence type="ECO:0000256" key="6">
    <source>
        <dbReference type="SAM" id="MobiDB-lite"/>
    </source>
</evidence>
<dbReference type="AlphaFoldDB" id="A0A9P8Q4R2"/>
<sequence>MSTVRFRAGRVSYDPETKIATPDPIQGQITIKPSEEDESFYSFEWVPKEAAVNVEKEELLVIPGDVQWKHIPNAKDGRVFELSFLSSSARHLFWLQDINEFDDDDKLDQLSEKDKATFAKIQKIFEPVEEQEDEEQMEESVPEVAAEPTLQA</sequence>
<dbReference type="InterPro" id="IPR038633">
    <property type="entry name" value="Rpn13/ADRM1_Pru_sf"/>
</dbReference>
<evidence type="ECO:0000256" key="5">
    <source>
        <dbReference type="ARBA" id="ARBA00023242"/>
    </source>
</evidence>
<dbReference type="Gene3D" id="2.30.29.70">
    <property type="entry name" value="Proteasomal ubiquitin receptor Rpn13/ADRM1"/>
    <property type="match status" value="1"/>
</dbReference>
<dbReference type="PANTHER" id="PTHR12225:SF0">
    <property type="entry name" value="PROTEASOMAL UBIQUITIN RECEPTOR ADRM1"/>
    <property type="match status" value="1"/>
</dbReference>
<dbReference type="EMBL" id="JAEUBG010003228">
    <property type="protein sequence ID" value="KAH3683115.1"/>
    <property type="molecule type" value="Genomic_DNA"/>
</dbReference>
<dbReference type="PROSITE" id="PS51917">
    <property type="entry name" value="PRU"/>
    <property type="match status" value="1"/>
</dbReference>